<dbReference type="EMBL" id="BMGL01000011">
    <property type="protein sequence ID" value="GGE18549.1"/>
    <property type="molecule type" value="Genomic_DNA"/>
</dbReference>
<feature type="repeat" description="TPR" evidence="1">
    <location>
        <begin position="237"/>
        <end position="270"/>
    </location>
</feature>
<evidence type="ECO:0000256" key="1">
    <source>
        <dbReference type="PROSITE-ProRule" id="PRU00339"/>
    </source>
</evidence>
<feature type="chain" id="PRO_5037341820" description="DUF1028 domain-containing protein" evidence="2">
    <location>
        <begin position="21"/>
        <end position="329"/>
    </location>
</feature>
<dbReference type="Gene3D" id="3.60.20.10">
    <property type="entry name" value="Glutamine Phosphoribosylpyrophosphate, subunit 1, domain 1"/>
    <property type="match status" value="1"/>
</dbReference>
<sequence>MKKNLCILLFSVLFLQNSVAQKIPLQDDFAHTYSIVAYDEKTGELAVGVQSHWFAVGKVVPWVKAGVGAIVSQSFVNIDYGIYGLQYLEEGVHPKEAFTEVFNKDEGAAYRQVAIMNTSGEVFAYTGEQCIVEASHYEGKNFSVQANMMANNRVVPSMVEAYQRNAKLPLAERVLASLKAAQDAGGDIRGMQSAALVVVDGKIDENTNPNVKKIDLRVDDAAYPLAELERLLIVHRAYEFMNEADVALEKKNFSKALQLYVEAEKLQPENIEIQFWKALAMMQSSKKDKGIRDMKKIISQHNNWQHLLYRLVEAEVVPLSKADLKALEQ</sequence>
<dbReference type="PANTHER" id="PTHR39328:SF1">
    <property type="entry name" value="BLL2871 PROTEIN"/>
    <property type="match status" value="1"/>
</dbReference>
<comment type="caution">
    <text evidence="3">The sequence shown here is derived from an EMBL/GenBank/DDBJ whole genome shotgun (WGS) entry which is preliminary data.</text>
</comment>
<keyword evidence="1" id="KW-0802">TPR repeat</keyword>
<evidence type="ECO:0008006" key="5">
    <source>
        <dbReference type="Google" id="ProtNLM"/>
    </source>
</evidence>
<dbReference type="InterPro" id="IPR029055">
    <property type="entry name" value="Ntn_hydrolases_N"/>
</dbReference>
<name>A0A917EA83_9FLAO</name>
<dbReference type="InterPro" id="IPR011990">
    <property type="entry name" value="TPR-like_helical_dom_sf"/>
</dbReference>
<dbReference type="PANTHER" id="PTHR39328">
    <property type="entry name" value="BLL2871 PROTEIN"/>
    <property type="match status" value="1"/>
</dbReference>
<dbReference type="PROSITE" id="PS50005">
    <property type="entry name" value="TPR"/>
    <property type="match status" value="1"/>
</dbReference>
<evidence type="ECO:0000313" key="3">
    <source>
        <dbReference type="EMBL" id="GGE18549.1"/>
    </source>
</evidence>
<reference evidence="3 4" key="1">
    <citation type="journal article" date="2014" name="Int. J. Syst. Evol. Microbiol.">
        <title>Complete genome sequence of Corynebacterium casei LMG S-19264T (=DSM 44701T), isolated from a smear-ripened cheese.</title>
        <authorList>
            <consortium name="US DOE Joint Genome Institute (JGI-PGF)"/>
            <person name="Walter F."/>
            <person name="Albersmeier A."/>
            <person name="Kalinowski J."/>
            <person name="Ruckert C."/>
        </authorList>
    </citation>
    <scope>NUCLEOTIDE SEQUENCE [LARGE SCALE GENOMIC DNA]</scope>
    <source>
        <strain evidence="3 4">CGMCC 1.12925</strain>
    </source>
</reference>
<dbReference type="Pfam" id="PF06267">
    <property type="entry name" value="DUF1028"/>
    <property type="match status" value="1"/>
</dbReference>
<gene>
    <name evidence="3" type="ORF">GCM10010831_19610</name>
</gene>
<protein>
    <recommendedName>
        <fullName evidence="5">DUF1028 domain-containing protein</fullName>
    </recommendedName>
</protein>
<keyword evidence="4" id="KW-1185">Reference proteome</keyword>
<dbReference type="InterPro" id="IPR010430">
    <property type="entry name" value="DUF1028"/>
</dbReference>
<keyword evidence="2" id="KW-0732">Signal</keyword>
<proteinExistence type="predicted"/>
<feature type="signal peptide" evidence="2">
    <location>
        <begin position="1"/>
        <end position="20"/>
    </location>
</feature>
<accession>A0A917EA83</accession>
<evidence type="ECO:0000313" key="4">
    <source>
        <dbReference type="Proteomes" id="UP000599688"/>
    </source>
</evidence>
<dbReference type="RefSeq" id="WP_188406676.1">
    <property type="nucleotide sequence ID" value="NZ_BMGL01000011.1"/>
</dbReference>
<evidence type="ECO:0000256" key="2">
    <source>
        <dbReference type="SAM" id="SignalP"/>
    </source>
</evidence>
<organism evidence="3 4">
    <name type="scientific">Psychroflexus salis</name>
    <dbReference type="NCBI Taxonomy" id="1526574"/>
    <lineage>
        <taxon>Bacteria</taxon>
        <taxon>Pseudomonadati</taxon>
        <taxon>Bacteroidota</taxon>
        <taxon>Flavobacteriia</taxon>
        <taxon>Flavobacteriales</taxon>
        <taxon>Flavobacteriaceae</taxon>
        <taxon>Psychroflexus</taxon>
    </lineage>
</organism>
<dbReference type="Proteomes" id="UP000599688">
    <property type="component" value="Unassembled WGS sequence"/>
</dbReference>
<dbReference type="SUPFAM" id="SSF48452">
    <property type="entry name" value="TPR-like"/>
    <property type="match status" value="1"/>
</dbReference>
<dbReference type="AlphaFoldDB" id="A0A917EA83"/>
<dbReference type="InterPro" id="IPR019734">
    <property type="entry name" value="TPR_rpt"/>
</dbReference>
<dbReference type="SUPFAM" id="SSF56235">
    <property type="entry name" value="N-terminal nucleophile aminohydrolases (Ntn hydrolases)"/>
    <property type="match status" value="1"/>
</dbReference>